<sequence>MVSCAAIFSRANENDSEFLEKLVELSSDTCTLSAPMFPPKGKGNREQHFYILYNNCINTYSIIWNPKLISFMVDTVLIRVFRPFLNH</sequence>
<dbReference type="InterPro" id="IPR000757">
    <property type="entry name" value="Beta-glucanase-like"/>
</dbReference>
<comment type="caution">
    <text evidence="2">The sequence shown here is derived from an EMBL/GenBank/DDBJ whole genome shotgun (WGS) entry which is preliminary data.</text>
</comment>
<dbReference type="SUPFAM" id="SSF49899">
    <property type="entry name" value="Concanavalin A-like lectins/glucanases"/>
    <property type="match status" value="1"/>
</dbReference>
<evidence type="ECO:0000313" key="2">
    <source>
        <dbReference type="EMBL" id="KAG5544797.1"/>
    </source>
</evidence>
<evidence type="ECO:0000313" key="3">
    <source>
        <dbReference type="Proteomes" id="UP000823749"/>
    </source>
</evidence>
<evidence type="ECO:0000259" key="1">
    <source>
        <dbReference type="Pfam" id="PF00722"/>
    </source>
</evidence>
<dbReference type="InterPro" id="IPR013320">
    <property type="entry name" value="ConA-like_dom_sf"/>
</dbReference>
<dbReference type="Gene3D" id="2.60.120.200">
    <property type="match status" value="1"/>
</dbReference>
<accession>A0AAV6JXB8</accession>
<name>A0AAV6JXB8_9ERIC</name>
<organism evidence="2 3">
    <name type="scientific">Rhododendron griersonianum</name>
    <dbReference type="NCBI Taxonomy" id="479676"/>
    <lineage>
        <taxon>Eukaryota</taxon>
        <taxon>Viridiplantae</taxon>
        <taxon>Streptophyta</taxon>
        <taxon>Embryophyta</taxon>
        <taxon>Tracheophyta</taxon>
        <taxon>Spermatophyta</taxon>
        <taxon>Magnoliopsida</taxon>
        <taxon>eudicotyledons</taxon>
        <taxon>Gunneridae</taxon>
        <taxon>Pentapetalae</taxon>
        <taxon>asterids</taxon>
        <taxon>Ericales</taxon>
        <taxon>Ericaceae</taxon>
        <taxon>Ericoideae</taxon>
        <taxon>Rhodoreae</taxon>
        <taxon>Rhododendron</taxon>
    </lineage>
</organism>
<dbReference type="Pfam" id="PF00722">
    <property type="entry name" value="Glyco_hydro_16"/>
    <property type="match status" value="1"/>
</dbReference>
<gene>
    <name evidence="2" type="ORF">RHGRI_017292</name>
</gene>
<dbReference type="GO" id="GO:0005975">
    <property type="term" value="P:carbohydrate metabolic process"/>
    <property type="evidence" value="ECO:0007669"/>
    <property type="project" value="InterPro"/>
</dbReference>
<reference evidence="2 3" key="1">
    <citation type="submission" date="2020-08" db="EMBL/GenBank/DDBJ databases">
        <title>Plant Genome Project.</title>
        <authorList>
            <person name="Zhang R.-G."/>
        </authorList>
    </citation>
    <scope>NUCLEOTIDE SEQUENCE [LARGE SCALE GENOMIC DNA]</scope>
    <source>
        <strain evidence="2">WSP0</strain>
        <tissue evidence="2">Leaf</tissue>
    </source>
</reference>
<dbReference type="Proteomes" id="UP000823749">
    <property type="component" value="Chromosome 6"/>
</dbReference>
<proteinExistence type="predicted"/>
<dbReference type="AlphaFoldDB" id="A0AAV6JXB8"/>
<dbReference type="GO" id="GO:0004553">
    <property type="term" value="F:hydrolase activity, hydrolyzing O-glycosyl compounds"/>
    <property type="evidence" value="ECO:0007669"/>
    <property type="project" value="InterPro"/>
</dbReference>
<protein>
    <recommendedName>
        <fullName evidence="1">GH16 domain-containing protein</fullName>
    </recommendedName>
</protein>
<feature type="domain" description="GH16" evidence="1">
    <location>
        <begin position="39"/>
        <end position="82"/>
    </location>
</feature>
<dbReference type="EMBL" id="JACTNZ010000006">
    <property type="protein sequence ID" value="KAG5544797.1"/>
    <property type="molecule type" value="Genomic_DNA"/>
</dbReference>
<keyword evidence="3" id="KW-1185">Reference proteome</keyword>